<evidence type="ECO:0000256" key="1">
    <source>
        <dbReference type="SAM" id="MobiDB-lite"/>
    </source>
</evidence>
<sequence>MPHSASPTSALSDRPHQLPAPGAPSSTFRSCSHPVGLLVAQRVHMPRVGGRTLVQGVVMIAICHVSDNSREAGCRASGSITTTLTTPCIPQVPSEPCDAIHTSTLADQSSLPGSLHHTSAHPAPPEQKGTPGPGSGRAARPWQSAPPKVSRTRGRAVGLPATLVRRAGW</sequence>
<evidence type="ECO:0000313" key="3">
    <source>
        <dbReference type="Proteomes" id="UP000799444"/>
    </source>
</evidence>
<dbReference type="AlphaFoldDB" id="A0A9P4UYQ7"/>
<feature type="region of interest" description="Disordered" evidence="1">
    <location>
        <begin position="106"/>
        <end position="169"/>
    </location>
</feature>
<dbReference type="EMBL" id="ML996244">
    <property type="protein sequence ID" value="KAF2729465.1"/>
    <property type="molecule type" value="Genomic_DNA"/>
</dbReference>
<keyword evidence="3" id="KW-1185">Reference proteome</keyword>
<protein>
    <submittedName>
        <fullName evidence="2">Uncharacterized protein</fullName>
    </submittedName>
</protein>
<evidence type="ECO:0000313" key="2">
    <source>
        <dbReference type="EMBL" id="KAF2729465.1"/>
    </source>
</evidence>
<accession>A0A9P4UYQ7</accession>
<reference evidence="2" key="1">
    <citation type="journal article" date="2020" name="Stud. Mycol.">
        <title>101 Dothideomycetes genomes: a test case for predicting lifestyles and emergence of pathogens.</title>
        <authorList>
            <person name="Haridas S."/>
            <person name="Albert R."/>
            <person name="Binder M."/>
            <person name="Bloem J."/>
            <person name="Labutti K."/>
            <person name="Salamov A."/>
            <person name="Andreopoulos B."/>
            <person name="Baker S."/>
            <person name="Barry K."/>
            <person name="Bills G."/>
            <person name="Bluhm B."/>
            <person name="Cannon C."/>
            <person name="Castanera R."/>
            <person name="Culley D."/>
            <person name="Daum C."/>
            <person name="Ezra D."/>
            <person name="Gonzalez J."/>
            <person name="Henrissat B."/>
            <person name="Kuo A."/>
            <person name="Liang C."/>
            <person name="Lipzen A."/>
            <person name="Lutzoni F."/>
            <person name="Magnuson J."/>
            <person name="Mondo S."/>
            <person name="Nolan M."/>
            <person name="Ohm R."/>
            <person name="Pangilinan J."/>
            <person name="Park H.-J."/>
            <person name="Ramirez L."/>
            <person name="Alfaro M."/>
            <person name="Sun H."/>
            <person name="Tritt A."/>
            <person name="Yoshinaga Y."/>
            <person name="Zwiers L.-H."/>
            <person name="Turgeon B."/>
            <person name="Goodwin S."/>
            <person name="Spatafora J."/>
            <person name="Crous P."/>
            <person name="Grigoriev I."/>
        </authorList>
    </citation>
    <scope>NUCLEOTIDE SEQUENCE</scope>
    <source>
        <strain evidence="2">CBS 125425</strain>
    </source>
</reference>
<feature type="region of interest" description="Disordered" evidence="1">
    <location>
        <begin position="1"/>
        <end position="28"/>
    </location>
</feature>
<comment type="caution">
    <text evidence="2">The sequence shown here is derived from an EMBL/GenBank/DDBJ whole genome shotgun (WGS) entry which is preliminary data.</text>
</comment>
<name>A0A9P4UYQ7_9PLEO</name>
<feature type="compositionally biased region" description="Polar residues" evidence="1">
    <location>
        <begin position="1"/>
        <end position="11"/>
    </location>
</feature>
<gene>
    <name evidence="2" type="ORF">EJ04DRAFT_527774</name>
</gene>
<proteinExistence type="predicted"/>
<organism evidence="2 3">
    <name type="scientific">Polyplosphaeria fusca</name>
    <dbReference type="NCBI Taxonomy" id="682080"/>
    <lineage>
        <taxon>Eukaryota</taxon>
        <taxon>Fungi</taxon>
        <taxon>Dikarya</taxon>
        <taxon>Ascomycota</taxon>
        <taxon>Pezizomycotina</taxon>
        <taxon>Dothideomycetes</taxon>
        <taxon>Pleosporomycetidae</taxon>
        <taxon>Pleosporales</taxon>
        <taxon>Tetraplosphaeriaceae</taxon>
        <taxon>Polyplosphaeria</taxon>
    </lineage>
</organism>
<dbReference type="Proteomes" id="UP000799444">
    <property type="component" value="Unassembled WGS sequence"/>
</dbReference>